<name>A0ACD5GVT3_9CYAN</name>
<protein>
    <submittedName>
        <fullName evidence="1">Uncharacterized protein</fullName>
    </submittedName>
</protein>
<dbReference type="EMBL" id="CP182909">
    <property type="protein sequence ID" value="XPM65078.1"/>
    <property type="molecule type" value="Genomic_DNA"/>
</dbReference>
<accession>A0ACD5GVT3</accession>
<sequence length="46" mass="5033">MRKSNGTPYFYFKKNAGLNNTSLGLFQLLVPIRSPTPPQIPTPIGG</sequence>
<evidence type="ECO:0000313" key="2">
    <source>
        <dbReference type="Proteomes" id="UP000095472"/>
    </source>
</evidence>
<gene>
    <name evidence="1" type="ORF">BH720_004340</name>
</gene>
<dbReference type="Proteomes" id="UP000095472">
    <property type="component" value="Chromosome"/>
</dbReference>
<reference evidence="1 2" key="1">
    <citation type="journal article" date="2016" name="Genome Announc.">
        <title>Draft Genome Sequence of the Thermotolerant Cyanobacterium Desertifilum sp. IPPAS B-1220.</title>
        <authorList>
            <person name="Mironov K.S."/>
            <person name="Sinetova M.A."/>
            <person name="Bolatkhan K."/>
            <person name="Zayadan B.K."/>
            <person name="Ustinova V.V."/>
            <person name="Kupriyanova E.V."/>
            <person name="Skrypnik A.N."/>
            <person name="Gogoleva N.E."/>
            <person name="Gogolev Y.V."/>
            <person name="Los D.A."/>
        </authorList>
    </citation>
    <scope>NUCLEOTIDE SEQUENCE [LARGE SCALE GENOMIC DNA]</scope>
    <source>
        <strain evidence="1 2">IPPAS B-1220</strain>
    </source>
</reference>
<organism evidence="1 2">
    <name type="scientific">Desertifilum tharense IPPAS B-1220</name>
    <dbReference type="NCBI Taxonomy" id="1781255"/>
    <lineage>
        <taxon>Bacteria</taxon>
        <taxon>Bacillati</taxon>
        <taxon>Cyanobacteriota</taxon>
        <taxon>Cyanophyceae</taxon>
        <taxon>Desertifilales</taxon>
        <taxon>Desertifilaceae</taxon>
        <taxon>Desertifilum</taxon>
    </lineage>
</organism>
<keyword evidence="2" id="KW-1185">Reference proteome</keyword>
<proteinExistence type="predicted"/>
<evidence type="ECO:0000313" key="1">
    <source>
        <dbReference type="EMBL" id="XPM65078.1"/>
    </source>
</evidence>